<proteinExistence type="predicted"/>
<keyword evidence="1" id="KW-0472">Membrane</keyword>
<keyword evidence="1" id="KW-0812">Transmembrane</keyword>
<keyword evidence="1" id="KW-1133">Transmembrane helix</keyword>
<dbReference type="RefSeq" id="WP_177227317.1">
    <property type="nucleotide sequence ID" value="NZ_FOBF01000005.1"/>
</dbReference>
<reference evidence="2 3" key="1">
    <citation type="submission" date="2016-10" db="EMBL/GenBank/DDBJ databases">
        <authorList>
            <person name="de Groot N.N."/>
        </authorList>
    </citation>
    <scope>NUCLEOTIDE SEQUENCE [LARGE SCALE GENOMIC DNA]</scope>
    <source>
        <strain evidence="2 3">DSM 43357</strain>
    </source>
</reference>
<evidence type="ECO:0000313" key="2">
    <source>
        <dbReference type="EMBL" id="SEL51354.1"/>
    </source>
</evidence>
<accession>A0A1H7QUF3</accession>
<dbReference type="STRING" id="46177.SAMN05660976_02681"/>
<evidence type="ECO:0000313" key="3">
    <source>
        <dbReference type="Proteomes" id="UP000198953"/>
    </source>
</evidence>
<keyword evidence="3" id="KW-1185">Reference proteome</keyword>
<dbReference type="AlphaFoldDB" id="A0A1H7QUF3"/>
<dbReference type="Proteomes" id="UP000198953">
    <property type="component" value="Unassembled WGS sequence"/>
</dbReference>
<sequence length="70" mass="7699">MLRSTAFFDGHGATHSVIVLVIWLMLGAMLCLASGLCAPCRHRLHGPHEDGRITGLSYASAIRRCRPQRI</sequence>
<organism evidence="2 3">
    <name type="scientific">Nonomuraea pusilla</name>
    <dbReference type="NCBI Taxonomy" id="46177"/>
    <lineage>
        <taxon>Bacteria</taxon>
        <taxon>Bacillati</taxon>
        <taxon>Actinomycetota</taxon>
        <taxon>Actinomycetes</taxon>
        <taxon>Streptosporangiales</taxon>
        <taxon>Streptosporangiaceae</taxon>
        <taxon>Nonomuraea</taxon>
    </lineage>
</organism>
<protein>
    <submittedName>
        <fullName evidence="2">Uncharacterized protein</fullName>
    </submittedName>
</protein>
<gene>
    <name evidence="2" type="ORF">SAMN05660976_02681</name>
</gene>
<feature type="transmembrane region" description="Helical" evidence="1">
    <location>
        <begin position="12"/>
        <end position="33"/>
    </location>
</feature>
<name>A0A1H7QUF3_9ACTN</name>
<dbReference type="EMBL" id="FOBF01000005">
    <property type="protein sequence ID" value="SEL51354.1"/>
    <property type="molecule type" value="Genomic_DNA"/>
</dbReference>
<evidence type="ECO:0000256" key="1">
    <source>
        <dbReference type="SAM" id="Phobius"/>
    </source>
</evidence>